<evidence type="ECO:0000313" key="3">
    <source>
        <dbReference type="EMBL" id="KAJ0962067.1"/>
    </source>
</evidence>
<feature type="compositionally biased region" description="Basic and acidic residues" evidence="1">
    <location>
        <begin position="1"/>
        <end position="11"/>
    </location>
</feature>
<reference evidence="3" key="2">
    <citation type="journal article" date="2022" name="Hortic Res">
        <title>The genome of Dioscorea zingiberensis sheds light on the biosynthesis, origin and evolution of the medicinally important diosgenin saponins.</title>
        <authorList>
            <person name="Li Y."/>
            <person name="Tan C."/>
            <person name="Li Z."/>
            <person name="Guo J."/>
            <person name="Li S."/>
            <person name="Chen X."/>
            <person name="Wang C."/>
            <person name="Dai X."/>
            <person name="Yang H."/>
            <person name="Song W."/>
            <person name="Hou L."/>
            <person name="Xu J."/>
            <person name="Tong Z."/>
            <person name="Xu A."/>
            <person name="Yuan X."/>
            <person name="Wang W."/>
            <person name="Yang Q."/>
            <person name="Chen L."/>
            <person name="Sun Z."/>
            <person name="Wang K."/>
            <person name="Pan B."/>
            <person name="Chen J."/>
            <person name="Bao Y."/>
            <person name="Liu F."/>
            <person name="Qi X."/>
            <person name="Gang D.R."/>
            <person name="Wen J."/>
            <person name="Li J."/>
        </authorList>
    </citation>
    <scope>NUCLEOTIDE SEQUENCE</scope>
    <source>
        <strain evidence="3">Dzin_1.0</strain>
    </source>
</reference>
<name>A0A9D5BWQ6_9LILI</name>
<evidence type="ECO:0000259" key="2">
    <source>
        <dbReference type="Pfam" id="PF16213"/>
    </source>
</evidence>
<feature type="domain" description="Mon2/Sec7/BIG1-like dimerisation and cyclophilin-binding" evidence="2">
    <location>
        <begin position="83"/>
        <end position="162"/>
    </location>
</feature>
<dbReference type="OrthoDB" id="430364at2759"/>
<feature type="compositionally biased region" description="Low complexity" evidence="1">
    <location>
        <begin position="167"/>
        <end position="179"/>
    </location>
</feature>
<reference evidence="3" key="1">
    <citation type="submission" date="2021-03" db="EMBL/GenBank/DDBJ databases">
        <authorList>
            <person name="Li Z."/>
            <person name="Yang C."/>
        </authorList>
    </citation>
    <scope>NUCLEOTIDE SEQUENCE</scope>
    <source>
        <strain evidence="3">Dzin_1.0</strain>
        <tissue evidence="3">Leaf</tissue>
    </source>
</reference>
<feature type="region of interest" description="Disordered" evidence="1">
    <location>
        <begin position="1"/>
        <end position="22"/>
    </location>
</feature>
<proteinExistence type="predicted"/>
<protein>
    <recommendedName>
        <fullName evidence="2">Mon2/Sec7/BIG1-like dimerisation and cyclophilin-binding domain-containing protein</fullName>
    </recommendedName>
</protein>
<organism evidence="3 4">
    <name type="scientific">Dioscorea zingiberensis</name>
    <dbReference type="NCBI Taxonomy" id="325984"/>
    <lineage>
        <taxon>Eukaryota</taxon>
        <taxon>Viridiplantae</taxon>
        <taxon>Streptophyta</taxon>
        <taxon>Embryophyta</taxon>
        <taxon>Tracheophyta</taxon>
        <taxon>Spermatophyta</taxon>
        <taxon>Magnoliopsida</taxon>
        <taxon>Liliopsida</taxon>
        <taxon>Dioscoreales</taxon>
        <taxon>Dioscoreaceae</taxon>
        <taxon>Dioscorea</taxon>
    </lineage>
</organism>
<feature type="region of interest" description="Disordered" evidence="1">
    <location>
        <begin position="164"/>
        <end position="188"/>
    </location>
</feature>
<dbReference type="AlphaFoldDB" id="A0A9D5BWQ6"/>
<dbReference type="InterPro" id="IPR032629">
    <property type="entry name" value="DCB_dom"/>
</dbReference>
<dbReference type="Proteomes" id="UP001085076">
    <property type="component" value="Miscellaneous, Linkage group lg10"/>
</dbReference>
<dbReference type="Pfam" id="PF16213">
    <property type="entry name" value="DCB"/>
    <property type="match status" value="1"/>
</dbReference>
<evidence type="ECO:0000256" key="1">
    <source>
        <dbReference type="SAM" id="MobiDB-lite"/>
    </source>
</evidence>
<keyword evidence="4" id="KW-1185">Reference proteome</keyword>
<sequence length="206" mass="23096">MAKLARAKEFEPQNPCSKLERTPGHEPWNYAFVDYDSEPEVTSPFMGTLWQSKVPISHRLHESPIRYAAVEPVPVVVDEVAFASTVVSRSWILMHSTILPVLKVLLTAVASTKFRVHGEPLLGVIRICYNIALNSKSPINLATSKAMLTQMINIVFRRIESDQVPIPSSSSPGYTEPSSAISMQPNNGEISMDEQEDIKYHFRRCI</sequence>
<accession>A0A9D5BWQ6</accession>
<gene>
    <name evidence="3" type="ORF">J5N97_029895</name>
</gene>
<dbReference type="EMBL" id="JAGGNH010000010">
    <property type="protein sequence ID" value="KAJ0962067.1"/>
    <property type="molecule type" value="Genomic_DNA"/>
</dbReference>
<evidence type="ECO:0000313" key="4">
    <source>
        <dbReference type="Proteomes" id="UP001085076"/>
    </source>
</evidence>
<comment type="caution">
    <text evidence="3">The sequence shown here is derived from an EMBL/GenBank/DDBJ whole genome shotgun (WGS) entry which is preliminary data.</text>
</comment>